<feature type="transmembrane region" description="Helical" evidence="1">
    <location>
        <begin position="100"/>
        <end position="118"/>
    </location>
</feature>
<keyword evidence="1" id="KW-0472">Membrane</keyword>
<evidence type="ECO:0000313" key="3">
    <source>
        <dbReference type="Proteomes" id="UP000321201"/>
    </source>
</evidence>
<dbReference type="AlphaFoldDB" id="A0A5C7EJS5"/>
<reference evidence="2 3" key="1">
    <citation type="submission" date="2019-08" db="EMBL/GenBank/DDBJ databases">
        <title>Pelomicrobium methylotrophicum gen. nov., sp. nov. a moderately thermophilic, facultatively anaerobic, lithoautotrophic and methylotrophic bacterium isolated from a terrestrial mud volcano.</title>
        <authorList>
            <person name="Slobodkina G.B."/>
            <person name="Merkel A.Y."/>
            <person name="Slobodkin A.I."/>
        </authorList>
    </citation>
    <scope>NUCLEOTIDE SEQUENCE [LARGE SCALE GENOMIC DNA]</scope>
    <source>
        <strain evidence="2 3">SM250</strain>
    </source>
</reference>
<proteinExistence type="predicted"/>
<keyword evidence="1" id="KW-1133">Transmembrane helix</keyword>
<protein>
    <submittedName>
        <fullName evidence="2">TrbC/VirB2 family protein</fullName>
    </submittedName>
</protein>
<keyword evidence="3" id="KW-1185">Reference proteome</keyword>
<dbReference type="InterPro" id="IPR007039">
    <property type="entry name" value="TrbC/VirB2"/>
</dbReference>
<keyword evidence="1" id="KW-0812">Transmembrane</keyword>
<dbReference type="Proteomes" id="UP000321201">
    <property type="component" value="Unassembled WGS sequence"/>
</dbReference>
<gene>
    <name evidence="2" type="ORF">FR698_09680</name>
</gene>
<dbReference type="InParanoid" id="A0A5C7EJS5"/>
<dbReference type="Pfam" id="PF04956">
    <property type="entry name" value="TrbC"/>
    <property type="match status" value="1"/>
</dbReference>
<organism evidence="2 3">
    <name type="scientific">Pelomicrobium methylotrophicum</name>
    <dbReference type="NCBI Taxonomy" id="2602750"/>
    <lineage>
        <taxon>Bacteria</taxon>
        <taxon>Pseudomonadati</taxon>
        <taxon>Pseudomonadota</taxon>
        <taxon>Hydrogenophilia</taxon>
        <taxon>Hydrogenophilia incertae sedis</taxon>
        <taxon>Pelomicrobium</taxon>
    </lineage>
</organism>
<feature type="transmembrane region" description="Helical" evidence="1">
    <location>
        <begin position="66"/>
        <end position="88"/>
    </location>
</feature>
<dbReference type="EMBL" id="VPFL01000012">
    <property type="protein sequence ID" value="TXF11600.1"/>
    <property type="molecule type" value="Genomic_DNA"/>
</dbReference>
<sequence>MITSLKGFFDSGAHAALRKTSVYVAGALAVIFLVLAAAGILCPEAIAQALTGMPWETPICRVINSLKGPVVAALAVGAIAFAGIAMAWSESSMFDFLMKVIMGIGIALLAVNIVNFMGGTQYLCPSSV</sequence>
<name>A0A5C7EJS5_9PROT</name>
<evidence type="ECO:0000313" key="2">
    <source>
        <dbReference type="EMBL" id="TXF11600.1"/>
    </source>
</evidence>
<comment type="caution">
    <text evidence="2">The sequence shown here is derived from an EMBL/GenBank/DDBJ whole genome shotgun (WGS) entry which is preliminary data.</text>
</comment>
<evidence type="ECO:0000256" key="1">
    <source>
        <dbReference type="SAM" id="Phobius"/>
    </source>
</evidence>
<accession>A0A5C7EJS5</accession>
<feature type="transmembrane region" description="Helical" evidence="1">
    <location>
        <begin position="21"/>
        <end position="46"/>
    </location>
</feature>